<dbReference type="PANTHER" id="PTHR44591">
    <property type="entry name" value="STRESS RESPONSE REGULATOR PROTEIN 1"/>
    <property type="match status" value="1"/>
</dbReference>
<reference evidence="4" key="1">
    <citation type="journal article" date="2021" name="Microb. Physiol.">
        <title>Proteogenomic Insights into the Physiology of Marine, Sulfate-Reducing, Filamentous Desulfonema limicola and Desulfonema magnum.</title>
        <authorList>
            <person name="Schnaars V."/>
            <person name="Wohlbrand L."/>
            <person name="Scheve S."/>
            <person name="Hinrichs C."/>
            <person name="Reinhardt R."/>
            <person name="Rabus R."/>
        </authorList>
    </citation>
    <scope>NUCLEOTIDE SEQUENCE</scope>
    <source>
        <strain evidence="4">5ac10</strain>
    </source>
</reference>
<dbReference type="Proteomes" id="UP000663720">
    <property type="component" value="Chromosome"/>
</dbReference>
<dbReference type="InterPro" id="IPR050595">
    <property type="entry name" value="Bact_response_regulator"/>
</dbReference>
<proteinExistence type="predicted"/>
<keyword evidence="1 2" id="KW-0597">Phosphoprotein</keyword>
<dbReference type="SMART" id="SM00448">
    <property type="entry name" value="REC"/>
    <property type="match status" value="1"/>
</dbReference>
<dbReference type="Pfam" id="PF00072">
    <property type="entry name" value="Response_reg"/>
    <property type="match status" value="1"/>
</dbReference>
<evidence type="ECO:0000313" key="4">
    <source>
        <dbReference type="EMBL" id="QTA77945.1"/>
    </source>
</evidence>
<protein>
    <submittedName>
        <fullName evidence="4">Signal transduction response regulator, receiver domain-containing protein</fullName>
    </submittedName>
</protein>
<dbReference type="KEGG" id="dli:dnl_01480"/>
<gene>
    <name evidence="4" type="ORF">dnl_01480</name>
</gene>
<feature type="modified residue" description="4-aspartylphosphate" evidence="2">
    <location>
        <position position="52"/>
    </location>
</feature>
<dbReference type="PANTHER" id="PTHR44591:SF25">
    <property type="entry name" value="CHEMOTAXIS TWO-COMPONENT RESPONSE REGULATOR"/>
    <property type="match status" value="1"/>
</dbReference>
<dbReference type="InterPro" id="IPR011006">
    <property type="entry name" value="CheY-like_superfamily"/>
</dbReference>
<dbReference type="SUPFAM" id="SSF52172">
    <property type="entry name" value="CheY-like"/>
    <property type="match status" value="1"/>
</dbReference>
<dbReference type="RefSeq" id="WP_207689862.1">
    <property type="nucleotide sequence ID" value="NZ_CP061799.1"/>
</dbReference>
<sequence>MKKVLVVDDSPVVRSFHINILKTSGFIADDAIDGMDALEKSLKEDYDLILCDINMPKMDGLTFIQRYREMEKETPVIILTTQEQEIQRNKGYAAGANLFIVKPVKPADLILHIKLLMGGEQ</sequence>
<dbReference type="AlphaFoldDB" id="A0A975B369"/>
<accession>A0A975B369</accession>
<feature type="domain" description="Response regulatory" evidence="3">
    <location>
        <begin position="3"/>
        <end position="117"/>
    </location>
</feature>
<organism evidence="4 5">
    <name type="scientific">Desulfonema limicola</name>
    <dbReference type="NCBI Taxonomy" id="45656"/>
    <lineage>
        <taxon>Bacteria</taxon>
        <taxon>Pseudomonadati</taxon>
        <taxon>Thermodesulfobacteriota</taxon>
        <taxon>Desulfobacteria</taxon>
        <taxon>Desulfobacterales</taxon>
        <taxon>Desulfococcaceae</taxon>
        <taxon>Desulfonema</taxon>
    </lineage>
</organism>
<evidence type="ECO:0000259" key="3">
    <source>
        <dbReference type="PROSITE" id="PS50110"/>
    </source>
</evidence>
<evidence type="ECO:0000256" key="1">
    <source>
        <dbReference type="ARBA" id="ARBA00022553"/>
    </source>
</evidence>
<evidence type="ECO:0000313" key="5">
    <source>
        <dbReference type="Proteomes" id="UP000663720"/>
    </source>
</evidence>
<dbReference type="GO" id="GO:0000160">
    <property type="term" value="P:phosphorelay signal transduction system"/>
    <property type="evidence" value="ECO:0007669"/>
    <property type="project" value="InterPro"/>
</dbReference>
<dbReference type="PROSITE" id="PS50110">
    <property type="entry name" value="RESPONSE_REGULATORY"/>
    <property type="match status" value="1"/>
</dbReference>
<name>A0A975B369_9BACT</name>
<dbReference type="InterPro" id="IPR001789">
    <property type="entry name" value="Sig_transdc_resp-reg_receiver"/>
</dbReference>
<dbReference type="EMBL" id="CP061799">
    <property type="protein sequence ID" value="QTA77945.1"/>
    <property type="molecule type" value="Genomic_DNA"/>
</dbReference>
<dbReference type="Gene3D" id="3.40.50.2300">
    <property type="match status" value="1"/>
</dbReference>
<evidence type="ECO:0000256" key="2">
    <source>
        <dbReference type="PROSITE-ProRule" id="PRU00169"/>
    </source>
</evidence>
<keyword evidence="5" id="KW-1185">Reference proteome</keyword>